<evidence type="ECO:0000313" key="6">
    <source>
        <dbReference type="Proteomes" id="UP000325780"/>
    </source>
</evidence>
<evidence type="ECO:0000259" key="4">
    <source>
        <dbReference type="PROSITE" id="PS50850"/>
    </source>
</evidence>
<dbReference type="SUPFAM" id="SSF103473">
    <property type="entry name" value="MFS general substrate transporter"/>
    <property type="match status" value="1"/>
</dbReference>
<feature type="transmembrane region" description="Helical" evidence="3">
    <location>
        <begin position="85"/>
        <end position="106"/>
    </location>
</feature>
<dbReference type="OrthoDB" id="6499973at2759"/>
<dbReference type="GO" id="GO:0022857">
    <property type="term" value="F:transmembrane transporter activity"/>
    <property type="evidence" value="ECO:0007669"/>
    <property type="project" value="InterPro"/>
</dbReference>
<feature type="transmembrane region" description="Helical" evidence="3">
    <location>
        <begin position="393"/>
        <end position="414"/>
    </location>
</feature>
<keyword evidence="3" id="KW-0812">Transmembrane</keyword>
<comment type="subcellular location">
    <subcellularLocation>
        <location evidence="1">Membrane</location>
        <topology evidence="1">Multi-pass membrane protein</topology>
    </subcellularLocation>
</comment>
<feature type="transmembrane region" description="Helical" evidence="3">
    <location>
        <begin position="278"/>
        <end position="296"/>
    </location>
</feature>
<evidence type="ECO:0000313" key="5">
    <source>
        <dbReference type="EMBL" id="KAE8151421.1"/>
    </source>
</evidence>
<dbReference type="GO" id="GO:0016020">
    <property type="term" value="C:membrane"/>
    <property type="evidence" value="ECO:0007669"/>
    <property type="project" value="UniProtKB-SubCell"/>
</dbReference>
<organism evidence="5 6">
    <name type="scientific">Aspergillus avenaceus</name>
    <dbReference type="NCBI Taxonomy" id="36643"/>
    <lineage>
        <taxon>Eukaryota</taxon>
        <taxon>Fungi</taxon>
        <taxon>Dikarya</taxon>
        <taxon>Ascomycota</taxon>
        <taxon>Pezizomycotina</taxon>
        <taxon>Eurotiomycetes</taxon>
        <taxon>Eurotiomycetidae</taxon>
        <taxon>Eurotiales</taxon>
        <taxon>Aspergillaceae</taxon>
        <taxon>Aspergillus</taxon>
        <taxon>Aspergillus subgen. Circumdati</taxon>
    </lineage>
</organism>
<reference evidence="5 6" key="1">
    <citation type="submission" date="2019-04" db="EMBL/GenBank/DDBJ databases">
        <title>Friends and foes A comparative genomics study of 23 Aspergillus species from section Flavi.</title>
        <authorList>
            <consortium name="DOE Joint Genome Institute"/>
            <person name="Kjaerbolling I."/>
            <person name="Vesth T."/>
            <person name="Frisvad J.C."/>
            <person name="Nybo J.L."/>
            <person name="Theobald S."/>
            <person name="Kildgaard S."/>
            <person name="Isbrandt T."/>
            <person name="Kuo A."/>
            <person name="Sato A."/>
            <person name="Lyhne E.K."/>
            <person name="Kogle M.E."/>
            <person name="Wiebenga A."/>
            <person name="Kun R.S."/>
            <person name="Lubbers R.J."/>
            <person name="Makela M.R."/>
            <person name="Barry K."/>
            <person name="Chovatia M."/>
            <person name="Clum A."/>
            <person name="Daum C."/>
            <person name="Haridas S."/>
            <person name="He G."/>
            <person name="LaButti K."/>
            <person name="Lipzen A."/>
            <person name="Mondo S."/>
            <person name="Riley R."/>
            <person name="Salamov A."/>
            <person name="Simmons B.A."/>
            <person name="Magnuson J.K."/>
            <person name="Henrissat B."/>
            <person name="Mortensen U.H."/>
            <person name="Larsen T.O."/>
            <person name="Devries R.P."/>
            <person name="Grigoriev I.V."/>
            <person name="Machida M."/>
            <person name="Baker S.E."/>
            <person name="Andersen M.R."/>
        </authorList>
    </citation>
    <scope>NUCLEOTIDE SEQUENCE [LARGE SCALE GENOMIC DNA]</scope>
    <source>
        <strain evidence="5 6">IBT 18842</strain>
    </source>
</reference>
<keyword evidence="3" id="KW-0472">Membrane</keyword>
<feature type="transmembrane region" description="Helical" evidence="3">
    <location>
        <begin position="112"/>
        <end position="136"/>
    </location>
</feature>
<keyword evidence="3" id="KW-1133">Transmembrane helix</keyword>
<dbReference type="Pfam" id="PF07690">
    <property type="entry name" value="MFS_1"/>
    <property type="match status" value="1"/>
</dbReference>
<evidence type="ECO:0000256" key="3">
    <source>
        <dbReference type="SAM" id="Phobius"/>
    </source>
</evidence>
<evidence type="ECO:0000256" key="2">
    <source>
        <dbReference type="ARBA" id="ARBA00006727"/>
    </source>
</evidence>
<dbReference type="Gene3D" id="1.20.1250.20">
    <property type="entry name" value="MFS general substrate transporter like domains"/>
    <property type="match status" value="1"/>
</dbReference>
<feature type="transmembrane region" description="Helical" evidence="3">
    <location>
        <begin position="61"/>
        <end position="78"/>
    </location>
</feature>
<feature type="transmembrane region" description="Helical" evidence="3">
    <location>
        <begin position="333"/>
        <end position="351"/>
    </location>
</feature>
<dbReference type="PANTHER" id="PTHR11360:SF250">
    <property type="entry name" value="MFS-TYPE TRANSPORTER AFUA_1G00970"/>
    <property type="match status" value="1"/>
</dbReference>
<dbReference type="AlphaFoldDB" id="A0A5N6TZD4"/>
<sequence length="428" mass="45521">MARLDMQHEQEPKSEYTLQACLTILGSFTGLFCTVGFMNSFGVFEEYYGKAQLADKSESTIAWLGAISIFFIFFASVFSGPLLDWFGPTLMLLAGSLGTVFSIMMVSLCEEFYQFVLAQGILLGISLAMLVCPMIALVGQHIKIKRGLALGIVLGGSSLGGVMWPIIINKLLRKPNVGFGWTMRIVGFMMIPLLGISCLCCRPPKPSMDAAQDGVLNDREASGPEKSKPAVSQINFTVLKKPSLQLSCLAFFIIYFGMFSPFFYTTSYAVAQGFSTDLSFYTISIVNGASFFGRVLPGIVADKYGKFNCCIISALLSGIIALCWTKATSVAGLVIFSAAYGFSSGAILSLQQACAAQVSTPQTLGLAIGTVMASTSFSAMAGIPISGELAGKYGYLALSIYSGVSLLVGGVLLVGARIAQDKALLAVV</sequence>
<feature type="transmembrane region" description="Helical" evidence="3">
    <location>
        <begin position="20"/>
        <end position="41"/>
    </location>
</feature>
<feature type="transmembrane region" description="Helical" evidence="3">
    <location>
        <begin position="308"/>
        <end position="327"/>
    </location>
</feature>
<dbReference type="Proteomes" id="UP000325780">
    <property type="component" value="Unassembled WGS sequence"/>
</dbReference>
<gene>
    <name evidence="5" type="ORF">BDV25DRAFT_171456</name>
</gene>
<feature type="transmembrane region" description="Helical" evidence="3">
    <location>
        <begin position="363"/>
        <end position="387"/>
    </location>
</feature>
<dbReference type="InterPro" id="IPR050327">
    <property type="entry name" value="Proton-linked_MCT"/>
</dbReference>
<dbReference type="InterPro" id="IPR011701">
    <property type="entry name" value="MFS"/>
</dbReference>
<comment type="similarity">
    <text evidence="2">Belongs to the major facilitator superfamily. Monocarboxylate porter (TC 2.A.1.13) family.</text>
</comment>
<evidence type="ECO:0000256" key="1">
    <source>
        <dbReference type="ARBA" id="ARBA00004141"/>
    </source>
</evidence>
<proteinExistence type="inferred from homology"/>
<dbReference type="InterPro" id="IPR020846">
    <property type="entry name" value="MFS_dom"/>
</dbReference>
<dbReference type="PROSITE" id="PS50850">
    <property type="entry name" value="MFS"/>
    <property type="match status" value="1"/>
</dbReference>
<dbReference type="InterPro" id="IPR036259">
    <property type="entry name" value="MFS_trans_sf"/>
</dbReference>
<feature type="transmembrane region" description="Helical" evidence="3">
    <location>
        <begin position="246"/>
        <end position="266"/>
    </location>
</feature>
<dbReference type="EMBL" id="ML742071">
    <property type="protein sequence ID" value="KAE8151421.1"/>
    <property type="molecule type" value="Genomic_DNA"/>
</dbReference>
<accession>A0A5N6TZD4</accession>
<keyword evidence="6" id="KW-1185">Reference proteome</keyword>
<feature type="domain" description="Major facilitator superfamily (MFS) profile" evidence="4">
    <location>
        <begin position="19"/>
        <end position="422"/>
    </location>
</feature>
<protein>
    <submittedName>
        <fullName evidence="5">Major facilitator superfamily domain-containing protein</fullName>
    </submittedName>
</protein>
<feature type="transmembrane region" description="Helical" evidence="3">
    <location>
        <begin position="148"/>
        <end position="167"/>
    </location>
</feature>
<name>A0A5N6TZD4_ASPAV</name>
<feature type="transmembrane region" description="Helical" evidence="3">
    <location>
        <begin position="179"/>
        <end position="201"/>
    </location>
</feature>
<dbReference type="PANTHER" id="PTHR11360">
    <property type="entry name" value="MONOCARBOXYLATE TRANSPORTER"/>
    <property type="match status" value="1"/>
</dbReference>